<name>W6XSL5_COCC2</name>
<feature type="region of interest" description="Disordered" evidence="1">
    <location>
        <begin position="1"/>
        <end position="129"/>
    </location>
</feature>
<feature type="compositionally biased region" description="Low complexity" evidence="1">
    <location>
        <begin position="88"/>
        <end position="109"/>
    </location>
</feature>
<accession>W6XSL5</accession>
<keyword evidence="3" id="KW-1185">Reference proteome</keyword>
<organism evidence="2 3">
    <name type="scientific">Cochliobolus carbonum (strain 26-R-13)</name>
    <name type="common">Maize leaf spot fungus</name>
    <name type="synonym">Bipolaris zeicola</name>
    <dbReference type="NCBI Taxonomy" id="930089"/>
    <lineage>
        <taxon>Eukaryota</taxon>
        <taxon>Fungi</taxon>
        <taxon>Dikarya</taxon>
        <taxon>Ascomycota</taxon>
        <taxon>Pezizomycotina</taxon>
        <taxon>Dothideomycetes</taxon>
        <taxon>Pleosporomycetidae</taxon>
        <taxon>Pleosporales</taxon>
        <taxon>Pleosporineae</taxon>
        <taxon>Pleosporaceae</taxon>
        <taxon>Bipolaris</taxon>
    </lineage>
</organism>
<evidence type="ECO:0000313" key="2">
    <source>
        <dbReference type="EMBL" id="EUC28285.1"/>
    </source>
</evidence>
<protein>
    <submittedName>
        <fullName evidence="2">Uncharacterized protein</fullName>
    </submittedName>
</protein>
<dbReference type="Proteomes" id="UP000053841">
    <property type="component" value="Unassembled WGS sequence"/>
</dbReference>
<dbReference type="EMBL" id="KI964826">
    <property type="protein sequence ID" value="EUC28285.1"/>
    <property type="molecule type" value="Genomic_DNA"/>
</dbReference>
<dbReference type="OrthoDB" id="3761807at2759"/>
<dbReference type="HOGENOM" id="CLU_114647_0_0_1"/>
<feature type="compositionally biased region" description="Polar residues" evidence="1">
    <location>
        <begin position="1"/>
        <end position="20"/>
    </location>
</feature>
<proteinExistence type="predicted"/>
<evidence type="ECO:0000313" key="3">
    <source>
        <dbReference type="Proteomes" id="UP000053841"/>
    </source>
</evidence>
<feature type="compositionally biased region" description="Acidic residues" evidence="1">
    <location>
        <begin position="60"/>
        <end position="69"/>
    </location>
</feature>
<dbReference type="AlphaFoldDB" id="W6XSL5"/>
<reference evidence="2 3" key="1">
    <citation type="journal article" date="2013" name="PLoS Genet.">
        <title>Comparative genome structure, secondary metabolite, and effector coding capacity across Cochliobolus pathogens.</title>
        <authorList>
            <person name="Condon B.J."/>
            <person name="Leng Y."/>
            <person name="Wu D."/>
            <person name="Bushley K.E."/>
            <person name="Ohm R.A."/>
            <person name="Otillar R."/>
            <person name="Martin J."/>
            <person name="Schackwitz W."/>
            <person name="Grimwood J."/>
            <person name="MohdZainudin N."/>
            <person name="Xue C."/>
            <person name="Wang R."/>
            <person name="Manning V.A."/>
            <person name="Dhillon B."/>
            <person name="Tu Z.J."/>
            <person name="Steffenson B.J."/>
            <person name="Salamov A."/>
            <person name="Sun H."/>
            <person name="Lowry S."/>
            <person name="LaButti K."/>
            <person name="Han J."/>
            <person name="Copeland A."/>
            <person name="Lindquist E."/>
            <person name="Barry K."/>
            <person name="Schmutz J."/>
            <person name="Baker S.E."/>
            <person name="Ciuffetti L.M."/>
            <person name="Grigoriev I.V."/>
            <person name="Zhong S."/>
            <person name="Turgeon B.G."/>
        </authorList>
    </citation>
    <scope>NUCLEOTIDE SEQUENCE [LARGE SCALE GENOMIC DNA]</scope>
    <source>
        <strain evidence="2 3">26-R-13</strain>
    </source>
</reference>
<sequence length="175" mass="18369">MYNHNGGNDSPMQPNISTVSPERPPQLKARNCNYDCGYGCTKESDDEGGGAESDGNTLVGEEEEEEESGGESGDLSGSEESMPDSGASVSDGTGSEFSSSSMVVELASSGDCSRASSPARSLTPGPGNSTLLVGLMRVPIRYYFLQTPLRLSVQIEHCRGDPGSPLVPERVRLSS</sequence>
<dbReference type="GeneID" id="19146753"/>
<dbReference type="KEGG" id="bze:COCCADRAFT_30423"/>
<gene>
    <name evidence="2" type="ORF">COCCADRAFT_30423</name>
</gene>
<feature type="compositionally biased region" description="Polar residues" evidence="1">
    <location>
        <begin position="110"/>
        <end position="129"/>
    </location>
</feature>
<evidence type="ECO:0000256" key="1">
    <source>
        <dbReference type="SAM" id="MobiDB-lite"/>
    </source>
</evidence>
<dbReference type="RefSeq" id="XP_007717406.1">
    <property type="nucleotide sequence ID" value="XM_007719216.1"/>
</dbReference>